<accession>A0ABP1R5Z1</accession>
<dbReference type="PANTHER" id="PTHR47274:SF1">
    <property type="entry name" value="BTB_POZ DOMAIN CONTAINING PROTEIN, EXPRESSED"/>
    <property type="match status" value="1"/>
</dbReference>
<protein>
    <recommendedName>
        <fullName evidence="2">BTB domain-containing protein</fullName>
    </recommendedName>
</protein>
<sequence>MDLYILENQIISLPTRVDYTLSNFQSFSGSVNFHLQDKIRNESTERGVIQGNHFPWKVQSFQENVFSNKYQSSKETDGSCGFKFELKCTVTMGSCAPSGTFDIAIKGDFVEILKYVYQTDSLPRLVKLNFQAVLTLPGSDDGVALFYGTYSTTTDCKFYSDSELSVSVVEKIFANKEIHLKALTMQLILDEMYSTAAHVNWLAANVTSSAPAPRSAFENFTRKLKNIILKNKISSDLFLVANNGVETPSHKIILAAQSPVLQRLFQKDTKITRLHLNLSEEGMKTFLDFLYCSKFNTQTINSLVAAELLRISHENRIVTLEKTVKDLVMDKPDDWLDFEASLQLYLYFNKLYGYEDLMIKTMAAITMKQDEVDKSDAFKEFLETDRNAAFQFIKRAFCSKKSWIVDNLL</sequence>
<name>A0ABP1R5Z1_9HEXA</name>
<dbReference type="PANTHER" id="PTHR47274">
    <property type="entry name" value="BTB/POZ DOMAIN CONTAINING PROTEIN, EXPRESSED-RELATED"/>
    <property type="match status" value="1"/>
</dbReference>
<reference evidence="3 4" key="1">
    <citation type="submission" date="2024-08" db="EMBL/GenBank/DDBJ databases">
        <authorList>
            <person name="Cucini C."/>
            <person name="Frati F."/>
        </authorList>
    </citation>
    <scope>NUCLEOTIDE SEQUENCE [LARGE SCALE GENOMIC DNA]</scope>
</reference>
<dbReference type="Proteomes" id="UP001642540">
    <property type="component" value="Unassembled WGS sequence"/>
</dbReference>
<dbReference type="InterPro" id="IPR044784">
    <property type="entry name" value="At1g01640-like"/>
</dbReference>
<evidence type="ECO:0000259" key="2">
    <source>
        <dbReference type="PROSITE" id="PS50097"/>
    </source>
</evidence>
<dbReference type="InterPro" id="IPR011333">
    <property type="entry name" value="SKP1/BTB/POZ_sf"/>
</dbReference>
<feature type="domain" description="BTB" evidence="2">
    <location>
        <begin position="235"/>
        <end position="299"/>
    </location>
</feature>
<evidence type="ECO:0000256" key="1">
    <source>
        <dbReference type="ARBA" id="ARBA00002668"/>
    </source>
</evidence>
<comment type="function">
    <text evidence="1">May act as a substrate-specific adapter of an E3 ubiquitin-protein ligase complex (CUL3-RBX1-BTB) which mediates the ubiquitination and subsequent proteasomal degradation of target proteins.</text>
</comment>
<dbReference type="Pfam" id="PF00651">
    <property type="entry name" value="BTB"/>
    <property type="match status" value="1"/>
</dbReference>
<evidence type="ECO:0000313" key="4">
    <source>
        <dbReference type="Proteomes" id="UP001642540"/>
    </source>
</evidence>
<dbReference type="InterPro" id="IPR000210">
    <property type="entry name" value="BTB/POZ_dom"/>
</dbReference>
<dbReference type="EMBL" id="CAXLJM020000064">
    <property type="protein sequence ID" value="CAL8120668.1"/>
    <property type="molecule type" value="Genomic_DNA"/>
</dbReference>
<gene>
    <name evidence="3" type="ORF">ODALV1_LOCUS19048</name>
</gene>
<evidence type="ECO:0000313" key="3">
    <source>
        <dbReference type="EMBL" id="CAL8120668.1"/>
    </source>
</evidence>
<dbReference type="Gene3D" id="3.30.710.10">
    <property type="entry name" value="Potassium Channel Kv1.1, Chain A"/>
    <property type="match status" value="1"/>
</dbReference>
<dbReference type="PROSITE" id="PS50097">
    <property type="entry name" value="BTB"/>
    <property type="match status" value="1"/>
</dbReference>
<comment type="caution">
    <text evidence="3">The sequence shown here is derived from an EMBL/GenBank/DDBJ whole genome shotgun (WGS) entry which is preliminary data.</text>
</comment>
<organism evidence="3 4">
    <name type="scientific">Orchesella dallaii</name>
    <dbReference type="NCBI Taxonomy" id="48710"/>
    <lineage>
        <taxon>Eukaryota</taxon>
        <taxon>Metazoa</taxon>
        <taxon>Ecdysozoa</taxon>
        <taxon>Arthropoda</taxon>
        <taxon>Hexapoda</taxon>
        <taxon>Collembola</taxon>
        <taxon>Entomobryomorpha</taxon>
        <taxon>Entomobryoidea</taxon>
        <taxon>Orchesellidae</taxon>
        <taxon>Orchesellinae</taxon>
        <taxon>Orchesella</taxon>
    </lineage>
</organism>
<proteinExistence type="predicted"/>
<dbReference type="SUPFAM" id="SSF54695">
    <property type="entry name" value="POZ domain"/>
    <property type="match status" value="1"/>
</dbReference>
<dbReference type="CDD" id="cd18186">
    <property type="entry name" value="BTB_POZ_ZBTB_KLHL-like"/>
    <property type="match status" value="1"/>
</dbReference>
<keyword evidence="4" id="KW-1185">Reference proteome</keyword>